<keyword evidence="3" id="KW-1185">Reference proteome</keyword>
<evidence type="ECO:0000313" key="3">
    <source>
        <dbReference type="Proteomes" id="UP000594637"/>
    </source>
</evidence>
<dbReference type="InterPro" id="IPR006640">
    <property type="entry name" value="SprT-like_domain"/>
</dbReference>
<dbReference type="Pfam" id="PF10263">
    <property type="entry name" value="SprT-like"/>
    <property type="match status" value="1"/>
</dbReference>
<protein>
    <submittedName>
        <fullName evidence="2">SprT-like domain-containing protein</fullName>
    </submittedName>
</protein>
<dbReference type="RefSeq" id="WP_166857247.1">
    <property type="nucleotide sequence ID" value="NZ_CP063989.1"/>
</dbReference>
<dbReference type="KEGG" id="arep:ID810_10990"/>
<evidence type="ECO:0000259" key="1">
    <source>
        <dbReference type="SMART" id="SM00731"/>
    </source>
</evidence>
<gene>
    <name evidence="2" type="ORF">ID810_10990</name>
</gene>
<proteinExistence type="predicted"/>
<dbReference type="GO" id="GO:0006950">
    <property type="term" value="P:response to stress"/>
    <property type="evidence" value="ECO:0007669"/>
    <property type="project" value="UniProtKB-ARBA"/>
</dbReference>
<organism evidence="2 3">
    <name type="scientific">Actinomyces respiraculi</name>
    <dbReference type="NCBI Taxonomy" id="2744574"/>
    <lineage>
        <taxon>Bacteria</taxon>
        <taxon>Bacillati</taxon>
        <taxon>Actinomycetota</taxon>
        <taxon>Actinomycetes</taxon>
        <taxon>Actinomycetales</taxon>
        <taxon>Actinomycetaceae</taxon>
        <taxon>Actinomyces</taxon>
    </lineage>
</organism>
<name>A0A7T0PW76_9ACTO</name>
<dbReference type="EMBL" id="CP063989">
    <property type="protein sequence ID" value="QPL05228.1"/>
    <property type="molecule type" value="Genomic_DNA"/>
</dbReference>
<sequence length="179" mass="19993">MEIPAALALARALMQEHGVGDWGLELDRARRRAGLTDHARRRITLSRALMVLYDETEVRETVLHEIAHARVGTHHGHDAVWRAEAQRLGASGRRLVPRQAPQVEGRWRGTCPAGHTVARLRRPTVPLACALCGRTFSLENLLTWTYDGRSVTEQEIGPRYARALAAARLRSDSRRTSAP</sequence>
<reference evidence="2 3" key="1">
    <citation type="submission" date="2020-11" db="EMBL/GenBank/DDBJ databases">
        <title>Actinomyces sp. ZJ750.</title>
        <authorList>
            <person name="Zhou J."/>
        </authorList>
    </citation>
    <scope>NUCLEOTIDE SEQUENCE [LARGE SCALE GENOMIC DNA]</scope>
    <source>
        <strain evidence="2 3">ZJ750</strain>
    </source>
</reference>
<dbReference type="Proteomes" id="UP000594637">
    <property type="component" value="Chromosome"/>
</dbReference>
<dbReference type="AlphaFoldDB" id="A0A7T0PW76"/>
<dbReference type="SMART" id="SM00731">
    <property type="entry name" value="SprT"/>
    <property type="match status" value="1"/>
</dbReference>
<accession>A0A7T0PW76</accession>
<feature type="domain" description="SprT-like" evidence="1">
    <location>
        <begin position="1"/>
        <end position="139"/>
    </location>
</feature>
<evidence type="ECO:0000313" key="2">
    <source>
        <dbReference type="EMBL" id="QPL05228.1"/>
    </source>
</evidence>